<dbReference type="EMBL" id="VIWU01000001">
    <property type="protein sequence ID" value="TWF80002.1"/>
    <property type="molecule type" value="Genomic_DNA"/>
</dbReference>
<evidence type="ECO:0000313" key="2">
    <source>
        <dbReference type="EMBL" id="TWF80002.1"/>
    </source>
</evidence>
<dbReference type="Gene3D" id="3.40.630.30">
    <property type="match status" value="1"/>
</dbReference>
<organism evidence="2 3">
    <name type="scientific">Pseudonocardia hierapolitana</name>
    <dbReference type="NCBI Taxonomy" id="1128676"/>
    <lineage>
        <taxon>Bacteria</taxon>
        <taxon>Bacillati</taxon>
        <taxon>Actinomycetota</taxon>
        <taxon>Actinomycetes</taxon>
        <taxon>Pseudonocardiales</taxon>
        <taxon>Pseudonocardiaceae</taxon>
        <taxon>Pseudonocardia</taxon>
    </lineage>
</organism>
<evidence type="ECO:0000259" key="1">
    <source>
        <dbReference type="PROSITE" id="PS51186"/>
    </source>
</evidence>
<dbReference type="Proteomes" id="UP000321261">
    <property type="component" value="Unassembled WGS sequence"/>
</dbReference>
<dbReference type="OrthoDB" id="9797989at2"/>
<name>A0A561SYT1_9PSEU</name>
<protein>
    <submittedName>
        <fullName evidence="2">Putative acetyltransferase</fullName>
    </submittedName>
</protein>
<gene>
    <name evidence="2" type="ORF">FHX44_115939</name>
</gene>
<dbReference type="AlphaFoldDB" id="A0A561SYT1"/>
<dbReference type="InterPro" id="IPR016181">
    <property type="entry name" value="Acyl_CoA_acyltransferase"/>
</dbReference>
<accession>A0A561SYT1</accession>
<proteinExistence type="predicted"/>
<sequence>MPELIRPVDRVRESYVAAMAEFQAEGRGAADDQTMVGAEIRVYGSTWHSPEGFARYVRDLRAEAEEDTPRPAGFVPATTLWWVEGAEYLGRLAIRHRLTPKLREVGGHIGYDVRPSARRRGHATAMLRAALPIAAGLGIDRALVTCDVDNVGSRKVIEACGGEFEDQRGVKLRFWVATSPVSAA</sequence>
<feature type="domain" description="N-acetyltransferase" evidence="1">
    <location>
        <begin position="40"/>
        <end position="184"/>
    </location>
</feature>
<dbReference type="Pfam" id="PF13302">
    <property type="entry name" value="Acetyltransf_3"/>
    <property type="match status" value="1"/>
</dbReference>
<reference evidence="2 3" key="1">
    <citation type="submission" date="2019-06" db="EMBL/GenBank/DDBJ databases">
        <title>Sequencing the genomes of 1000 actinobacteria strains.</title>
        <authorList>
            <person name="Klenk H.-P."/>
        </authorList>
    </citation>
    <scope>NUCLEOTIDE SEQUENCE [LARGE SCALE GENOMIC DNA]</scope>
    <source>
        <strain evidence="2 3">DSM 45671</strain>
    </source>
</reference>
<dbReference type="PROSITE" id="PS51186">
    <property type="entry name" value="GNAT"/>
    <property type="match status" value="1"/>
</dbReference>
<dbReference type="PANTHER" id="PTHR39173">
    <property type="entry name" value="ACETYLTRANSFERASE"/>
    <property type="match status" value="1"/>
</dbReference>
<evidence type="ECO:0000313" key="3">
    <source>
        <dbReference type="Proteomes" id="UP000321261"/>
    </source>
</evidence>
<keyword evidence="3" id="KW-1185">Reference proteome</keyword>
<keyword evidence="2" id="KW-0808">Transferase</keyword>
<comment type="caution">
    <text evidence="2">The sequence shown here is derived from an EMBL/GenBank/DDBJ whole genome shotgun (WGS) entry which is preliminary data.</text>
</comment>
<dbReference type="GO" id="GO:0016747">
    <property type="term" value="F:acyltransferase activity, transferring groups other than amino-acyl groups"/>
    <property type="evidence" value="ECO:0007669"/>
    <property type="project" value="InterPro"/>
</dbReference>
<dbReference type="RefSeq" id="WP_147258753.1">
    <property type="nucleotide sequence ID" value="NZ_VIWU01000001.1"/>
</dbReference>
<dbReference type="PANTHER" id="PTHR39173:SF1">
    <property type="entry name" value="ACETYLTRANSFERASE"/>
    <property type="match status" value="1"/>
</dbReference>
<dbReference type="SUPFAM" id="SSF55729">
    <property type="entry name" value="Acyl-CoA N-acyltransferases (Nat)"/>
    <property type="match status" value="1"/>
</dbReference>
<dbReference type="InterPro" id="IPR000182">
    <property type="entry name" value="GNAT_dom"/>
</dbReference>